<dbReference type="AlphaFoldDB" id="A0A516G8Z5"/>
<dbReference type="GO" id="GO:0005886">
    <property type="term" value="C:plasma membrane"/>
    <property type="evidence" value="ECO:0007669"/>
    <property type="project" value="UniProtKB-SubCell"/>
</dbReference>
<keyword evidence="11" id="KW-1185">Reference proteome</keyword>
<feature type="transmembrane region" description="Helical" evidence="9">
    <location>
        <begin position="136"/>
        <end position="154"/>
    </location>
</feature>
<dbReference type="GO" id="GO:0022857">
    <property type="term" value="F:transmembrane transporter activity"/>
    <property type="evidence" value="ECO:0007669"/>
    <property type="project" value="InterPro"/>
</dbReference>
<evidence type="ECO:0000256" key="1">
    <source>
        <dbReference type="ARBA" id="ARBA00004651"/>
    </source>
</evidence>
<name>A0A516G8Z5_9MICO</name>
<keyword evidence="4 9" id="KW-0812">Transmembrane</keyword>
<keyword evidence="5" id="KW-0029">Amino-acid transport</keyword>
<dbReference type="CDD" id="cd06582">
    <property type="entry name" value="TM_PBP1_LivH_like"/>
    <property type="match status" value="1"/>
</dbReference>
<dbReference type="Proteomes" id="UP000315395">
    <property type="component" value="Chromosome"/>
</dbReference>
<dbReference type="PANTHER" id="PTHR11795">
    <property type="entry name" value="BRANCHED-CHAIN AMINO ACID TRANSPORT SYSTEM PERMEASE PROTEIN LIVH"/>
    <property type="match status" value="1"/>
</dbReference>
<gene>
    <name evidence="10" type="ORF">FNH13_06295</name>
</gene>
<feature type="transmembrane region" description="Helical" evidence="9">
    <location>
        <begin position="56"/>
        <end position="79"/>
    </location>
</feature>
<evidence type="ECO:0000256" key="5">
    <source>
        <dbReference type="ARBA" id="ARBA00022970"/>
    </source>
</evidence>
<keyword evidence="7 9" id="KW-0472">Membrane</keyword>
<evidence type="ECO:0000256" key="7">
    <source>
        <dbReference type="ARBA" id="ARBA00023136"/>
    </source>
</evidence>
<feature type="transmembrane region" description="Helical" evidence="9">
    <location>
        <begin position="258"/>
        <end position="276"/>
    </location>
</feature>
<organism evidence="10 11">
    <name type="scientific">Ornithinimicrobium ciconiae</name>
    <dbReference type="NCBI Taxonomy" id="2594265"/>
    <lineage>
        <taxon>Bacteria</taxon>
        <taxon>Bacillati</taxon>
        <taxon>Actinomycetota</taxon>
        <taxon>Actinomycetes</taxon>
        <taxon>Micrococcales</taxon>
        <taxon>Ornithinimicrobiaceae</taxon>
        <taxon>Ornithinimicrobium</taxon>
    </lineage>
</organism>
<sequence length="282" mass="28907">MMQVVANGVALGAILFLMAAGLSLLLGAMGVLNLAHGAVYMIGAYVTWMLTVDQGLSLVLAVLAAGAVCGVVGLGLERLFRIIPGKPNEQILLSFGLIYVLANVAQWIWGPVAKAPFQVSWLEGALTIGNVSIPTARLAIAAVGFALAVLLWVVQDRTRVGAIVRAGMDDAEMTRSLGINLDRVVVAVFVLGSAVAGIAGGMGGLVLGASSSQPMDVLLLALVVVVVGGVGSVPGTLVAAVVIGLLDAFSRHQFPEMASVVLYLLMALVLMIRPSGLSGRTA</sequence>
<dbReference type="KEGG" id="orz:FNH13_06295"/>
<keyword evidence="2" id="KW-0813">Transport</keyword>
<proteinExistence type="inferred from homology"/>
<dbReference type="EMBL" id="CP041616">
    <property type="protein sequence ID" value="QDO88003.1"/>
    <property type="molecule type" value="Genomic_DNA"/>
</dbReference>
<evidence type="ECO:0000256" key="4">
    <source>
        <dbReference type="ARBA" id="ARBA00022692"/>
    </source>
</evidence>
<dbReference type="PANTHER" id="PTHR11795:SF442">
    <property type="entry name" value="ABC TRANSPORTER ATP-BINDING PROTEIN"/>
    <property type="match status" value="1"/>
</dbReference>
<evidence type="ECO:0000256" key="8">
    <source>
        <dbReference type="ARBA" id="ARBA00037998"/>
    </source>
</evidence>
<feature type="transmembrane region" description="Helical" evidence="9">
    <location>
        <begin position="91"/>
        <end position="109"/>
    </location>
</feature>
<keyword evidence="3" id="KW-1003">Cell membrane</keyword>
<evidence type="ECO:0000256" key="6">
    <source>
        <dbReference type="ARBA" id="ARBA00022989"/>
    </source>
</evidence>
<protein>
    <submittedName>
        <fullName evidence="10">Branched-chain amino acid ABC transporter permease</fullName>
    </submittedName>
</protein>
<evidence type="ECO:0000256" key="2">
    <source>
        <dbReference type="ARBA" id="ARBA00022448"/>
    </source>
</evidence>
<dbReference type="RefSeq" id="WP_143782678.1">
    <property type="nucleotide sequence ID" value="NZ_CP041616.1"/>
</dbReference>
<comment type="subcellular location">
    <subcellularLocation>
        <location evidence="1">Cell membrane</location>
        <topology evidence="1">Multi-pass membrane protein</topology>
    </subcellularLocation>
</comment>
<dbReference type="OrthoDB" id="9807115at2"/>
<accession>A0A516G8Z5</accession>
<dbReference type="GO" id="GO:0006865">
    <property type="term" value="P:amino acid transport"/>
    <property type="evidence" value="ECO:0007669"/>
    <property type="project" value="UniProtKB-KW"/>
</dbReference>
<evidence type="ECO:0000313" key="10">
    <source>
        <dbReference type="EMBL" id="QDO88003.1"/>
    </source>
</evidence>
<evidence type="ECO:0000313" key="11">
    <source>
        <dbReference type="Proteomes" id="UP000315395"/>
    </source>
</evidence>
<feature type="transmembrane region" description="Helical" evidence="9">
    <location>
        <begin position="184"/>
        <end position="207"/>
    </location>
</feature>
<evidence type="ECO:0000256" key="9">
    <source>
        <dbReference type="SAM" id="Phobius"/>
    </source>
</evidence>
<dbReference type="InterPro" id="IPR001851">
    <property type="entry name" value="ABC_transp_permease"/>
</dbReference>
<keyword evidence="6 9" id="KW-1133">Transmembrane helix</keyword>
<dbReference type="InterPro" id="IPR052157">
    <property type="entry name" value="BCAA_transport_permease"/>
</dbReference>
<evidence type="ECO:0000256" key="3">
    <source>
        <dbReference type="ARBA" id="ARBA00022475"/>
    </source>
</evidence>
<reference evidence="10 11" key="1">
    <citation type="submission" date="2019-07" db="EMBL/GenBank/DDBJ databases">
        <title>complete genome sequencing of Ornithinimicrobium sp. H23M54.</title>
        <authorList>
            <person name="Bae J.-W."/>
            <person name="Lee S.-Y."/>
        </authorList>
    </citation>
    <scope>NUCLEOTIDE SEQUENCE [LARGE SCALE GENOMIC DNA]</scope>
    <source>
        <strain evidence="10 11">H23M54</strain>
    </source>
</reference>
<dbReference type="Pfam" id="PF02653">
    <property type="entry name" value="BPD_transp_2"/>
    <property type="match status" value="1"/>
</dbReference>
<comment type="similarity">
    <text evidence="8">Belongs to the binding-protein-dependent transport system permease family. LivHM subfamily.</text>
</comment>
<feature type="transmembrane region" description="Helical" evidence="9">
    <location>
        <begin position="219"/>
        <end position="246"/>
    </location>
</feature>